<comment type="cofactor">
    <cofactor evidence="6">
        <name>Mg(2+)</name>
        <dbReference type="ChEBI" id="CHEBI:18420"/>
    </cofactor>
    <text evidence="6">Binds 1 Mg(2+) ion per subunit.</text>
</comment>
<keyword evidence="3 6" id="KW-0547">Nucleotide-binding</keyword>
<dbReference type="SUPFAM" id="SSF52540">
    <property type="entry name" value="P-loop containing nucleoside triphosphate hydrolases"/>
    <property type="match status" value="1"/>
</dbReference>
<dbReference type="Gene3D" id="1.10.8.60">
    <property type="match status" value="1"/>
</dbReference>
<feature type="region of interest" description="Disordered" evidence="7">
    <location>
        <begin position="706"/>
        <end position="755"/>
    </location>
</feature>
<evidence type="ECO:0000259" key="8">
    <source>
        <dbReference type="PROSITE" id="PS50800"/>
    </source>
</evidence>
<evidence type="ECO:0000256" key="6">
    <source>
        <dbReference type="RuleBase" id="RU367045"/>
    </source>
</evidence>
<gene>
    <name evidence="9" type="primary">SEC18_1</name>
    <name evidence="9" type="ORF">FOZ63_007711</name>
</gene>
<reference evidence="9 10" key="1">
    <citation type="submission" date="2020-04" db="EMBL/GenBank/DDBJ databases">
        <title>Perkinsus olseni comparative genomics.</title>
        <authorList>
            <person name="Bogema D.R."/>
        </authorList>
    </citation>
    <scope>NUCLEOTIDE SEQUENCE [LARGE SCALE GENOMIC DNA]</scope>
    <source>
        <strain evidence="9 10">ATCC PRA-207</strain>
    </source>
</reference>
<sequence>MVWHVAISKEARDARFGLKFAECTIAKNEVLVVTEDPIINLPADRANSDLAADRCIRRGCLILASNYVRNDNRKATLIWMRDRTVVAEVTSMFDPDKPSWLSTTALKRDLPRNLYIELFVDSKDTPLKSDTDSTKSVDLTPATACSRSAATLDYCNLDCSAGEEDYGLLQERRQSLLRTLRRRCLTTEFGRFFNRMKLEIGDPSVMRDEVAVLNYLGARVQWHHLLKSSEITHPSVDLTAAAAAYGVGSGGDVLGYLLQGSTSMWWVLRGLRRPTTAFLYSNGARPYGGRRVSSSSSAAAAASPSGHVDNRGDGDAAGGESSSQGQALKLALEPLSNNDLKSILAVKGVATDGTRDQLVQRLVATASKPCDAAKAQNVLDTLATDLYSTFKYSVQSDKDVAIRLLQVLSRHDKDSVHRGIRNFIEDYIDTQIGSHHYALTGTSMALPTPFENGILGGDDATTDWSPPNGRSISVPYMAHACAFAKRMREYIREASITPPRPQKDDIVSSAVASHRGRAGQIIEGQDYYYNIDNSMDTERAIDIISRRRREIATLGEAVKGGGISGIPHASIRSLQRLLLSRTLHPEELKALGLQHHRGLLLSGPPGCGKTSLAKVLSQALNCDTIQVVHAPDIQSKWYGESEHKLFQLFEPARRTAHDPFSLHIIILDEIDGLTKTRGSDTNSRADDSLVSCLLACMDGILPIASDPKHYPGSGRQDNRSRHHHNGGTVGLRPPSTPPAPAKVLDSGNGSMAGRRVDTTPLNNILIIGTTNRPDVIDPALLRYGRFGLHVQIPLPDEDQRFEILQNMCKSLLHSGYMAKDTVNLRMWARKTNGWSGADIRMLVDETVATALEEATGLREPSLENRAGRTSHGDTSNEDPSSSGGEKACPPGRDEHTPTLKPGSISQETFSDSFERVRESVQESKTKRQTHPVDSPRRVSLK</sequence>
<dbReference type="PANTHER" id="PTHR23078:SF3">
    <property type="entry name" value="VESICLE-FUSING ATPASE"/>
    <property type="match status" value="1"/>
</dbReference>
<feature type="region of interest" description="Disordered" evidence="7">
    <location>
        <begin position="853"/>
        <end position="941"/>
    </location>
</feature>
<keyword evidence="2 6" id="KW-0813">Transport</keyword>
<dbReference type="EMBL" id="JABANO010024743">
    <property type="protein sequence ID" value="KAF4721420.1"/>
    <property type="molecule type" value="Genomic_DNA"/>
</dbReference>
<keyword evidence="10" id="KW-1185">Reference proteome</keyword>
<evidence type="ECO:0000256" key="4">
    <source>
        <dbReference type="ARBA" id="ARBA00022840"/>
    </source>
</evidence>
<proteinExistence type="inferred from homology"/>
<keyword evidence="6" id="KW-0963">Cytoplasm</keyword>
<feature type="region of interest" description="Disordered" evidence="7">
    <location>
        <begin position="288"/>
        <end position="323"/>
    </location>
</feature>
<evidence type="ECO:0000256" key="1">
    <source>
        <dbReference type="ARBA" id="ARBA00006914"/>
    </source>
</evidence>
<comment type="function">
    <text evidence="6">Required for vesicle-mediated transport. Catalyzes the fusion of transport vesicles within the Golgi cisternae. Is also required for transport from the endoplasmic reticulum to the Golgi stack. Seems to function as a fusion protein required for the delivery of cargo proteins to all compartments of the Golgi stack independent of vesicle origin.</text>
</comment>
<dbReference type="GO" id="GO:0035494">
    <property type="term" value="P:SNARE complex disassembly"/>
    <property type="evidence" value="ECO:0007669"/>
    <property type="project" value="InterPro"/>
</dbReference>
<feature type="compositionally biased region" description="Basic and acidic residues" evidence="7">
    <location>
        <begin position="912"/>
        <end position="925"/>
    </location>
</feature>
<comment type="similarity">
    <text evidence="1 6">Belongs to the AAA ATPase family.</text>
</comment>
<dbReference type="PROSITE" id="PS00674">
    <property type="entry name" value="AAA"/>
    <property type="match status" value="1"/>
</dbReference>
<keyword evidence="4 6" id="KW-0067">ATP-binding</keyword>
<comment type="caution">
    <text evidence="9">The sequence shown here is derived from an EMBL/GenBank/DDBJ whole genome shotgun (WGS) entry which is preliminary data.</text>
</comment>
<dbReference type="EC" id="3.6.4.6" evidence="6"/>
<keyword evidence="6" id="KW-0931">ER-Golgi transport</keyword>
<organism evidence="9 10">
    <name type="scientific">Perkinsus olseni</name>
    <name type="common">Perkinsus atlanticus</name>
    <dbReference type="NCBI Taxonomy" id="32597"/>
    <lineage>
        <taxon>Eukaryota</taxon>
        <taxon>Sar</taxon>
        <taxon>Alveolata</taxon>
        <taxon>Perkinsozoa</taxon>
        <taxon>Perkinsea</taxon>
        <taxon>Perkinsida</taxon>
        <taxon>Perkinsidae</taxon>
        <taxon>Perkinsus</taxon>
    </lineage>
</organism>
<dbReference type="GO" id="GO:0046872">
    <property type="term" value="F:metal ion binding"/>
    <property type="evidence" value="ECO:0007669"/>
    <property type="project" value="UniProtKB-UniRule"/>
</dbReference>
<evidence type="ECO:0000256" key="2">
    <source>
        <dbReference type="ARBA" id="ARBA00022448"/>
    </source>
</evidence>
<keyword evidence="6" id="KW-0378">Hydrolase</keyword>
<dbReference type="InterPro" id="IPR003034">
    <property type="entry name" value="SAP_dom"/>
</dbReference>
<dbReference type="Gene3D" id="3.40.50.300">
    <property type="entry name" value="P-loop containing nucleotide triphosphate hydrolases"/>
    <property type="match status" value="1"/>
</dbReference>
<dbReference type="InterPro" id="IPR039812">
    <property type="entry name" value="Vesicle-fus_ATPase"/>
</dbReference>
<dbReference type="GO" id="GO:0006891">
    <property type="term" value="P:intra-Golgi vesicle-mediated transport"/>
    <property type="evidence" value="ECO:0007669"/>
    <property type="project" value="TreeGrafter"/>
</dbReference>
<accession>A0A7J6RNX8</accession>
<dbReference type="GO" id="GO:0016887">
    <property type="term" value="F:ATP hydrolysis activity"/>
    <property type="evidence" value="ECO:0007669"/>
    <property type="project" value="InterPro"/>
</dbReference>
<dbReference type="GO" id="GO:0043001">
    <property type="term" value="P:Golgi to plasma membrane protein transport"/>
    <property type="evidence" value="ECO:0007669"/>
    <property type="project" value="TreeGrafter"/>
</dbReference>
<evidence type="ECO:0000313" key="9">
    <source>
        <dbReference type="EMBL" id="KAF4721420.1"/>
    </source>
</evidence>
<keyword evidence="5 6" id="KW-0653">Protein transport</keyword>
<dbReference type="GO" id="GO:0005795">
    <property type="term" value="C:Golgi stack"/>
    <property type="evidence" value="ECO:0007669"/>
    <property type="project" value="TreeGrafter"/>
</dbReference>
<dbReference type="SMART" id="SM00382">
    <property type="entry name" value="AAA"/>
    <property type="match status" value="1"/>
</dbReference>
<dbReference type="InterPro" id="IPR027417">
    <property type="entry name" value="P-loop_NTPase"/>
</dbReference>
<feature type="domain" description="SAP" evidence="8">
    <location>
        <begin position="332"/>
        <end position="366"/>
    </location>
</feature>
<evidence type="ECO:0000256" key="3">
    <source>
        <dbReference type="ARBA" id="ARBA00022741"/>
    </source>
</evidence>
<feature type="compositionally biased region" description="Low complexity" evidence="7">
    <location>
        <begin position="293"/>
        <end position="303"/>
    </location>
</feature>
<evidence type="ECO:0000256" key="5">
    <source>
        <dbReference type="ARBA" id="ARBA00022927"/>
    </source>
</evidence>
<comment type="subcellular location">
    <subcellularLocation>
        <location evidence="6">Cytoplasm</location>
    </subcellularLocation>
</comment>
<name>A0A7J6RNX8_PEROL</name>
<dbReference type="InterPro" id="IPR003959">
    <property type="entry name" value="ATPase_AAA_core"/>
</dbReference>
<comment type="catalytic activity">
    <reaction evidence="6">
        <text>ATP + H2O = ADP + phosphate + H(+)</text>
        <dbReference type="Rhea" id="RHEA:13065"/>
        <dbReference type="ChEBI" id="CHEBI:15377"/>
        <dbReference type="ChEBI" id="CHEBI:15378"/>
        <dbReference type="ChEBI" id="CHEBI:30616"/>
        <dbReference type="ChEBI" id="CHEBI:43474"/>
        <dbReference type="ChEBI" id="CHEBI:456216"/>
        <dbReference type="EC" id="3.6.4.6"/>
    </reaction>
</comment>
<evidence type="ECO:0000256" key="7">
    <source>
        <dbReference type="SAM" id="MobiDB-lite"/>
    </source>
</evidence>
<dbReference type="GO" id="GO:0005524">
    <property type="term" value="F:ATP binding"/>
    <property type="evidence" value="ECO:0007669"/>
    <property type="project" value="UniProtKB-UniRule"/>
</dbReference>
<keyword evidence="6" id="KW-0479">Metal-binding</keyword>
<dbReference type="PANTHER" id="PTHR23078">
    <property type="entry name" value="VESICULAR-FUSION PROTEIN NSF"/>
    <property type="match status" value="1"/>
</dbReference>
<keyword evidence="6" id="KW-0460">Magnesium</keyword>
<dbReference type="InterPro" id="IPR003593">
    <property type="entry name" value="AAA+_ATPase"/>
</dbReference>
<dbReference type="AlphaFoldDB" id="A0A7J6RNX8"/>
<protein>
    <recommendedName>
        <fullName evidence="6">Vesicle-fusing ATPase</fullName>
        <ecNumber evidence="6">3.6.4.6</ecNumber>
    </recommendedName>
</protein>
<dbReference type="Pfam" id="PF00004">
    <property type="entry name" value="AAA"/>
    <property type="match status" value="1"/>
</dbReference>
<evidence type="ECO:0000313" key="10">
    <source>
        <dbReference type="Proteomes" id="UP000553632"/>
    </source>
</evidence>
<dbReference type="InterPro" id="IPR003960">
    <property type="entry name" value="ATPase_AAA_CS"/>
</dbReference>
<dbReference type="SMART" id="SM00513">
    <property type="entry name" value="SAP"/>
    <property type="match status" value="1"/>
</dbReference>
<dbReference type="PROSITE" id="PS50800">
    <property type="entry name" value="SAP"/>
    <property type="match status" value="1"/>
</dbReference>
<dbReference type="Proteomes" id="UP000553632">
    <property type="component" value="Unassembled WGS sequence"/>
</dbReference>